<dbReference type="InterPro" id="IPR036249">
    <property type="entry name" value="Thioredoxin-like_sf"/>
</dbReference>
<dbReference type="AlphaFoldDB" id="A0AB38G134"/>
<dbReference type="Gene3D" id="3.40.30.10">
    <property type="entry name" value="Glutaredoxin"/>
    <property type="match status" value="1"/>
</dbReference>
<comment type="caution">
    <text evidence="2">The sequence shown here is derived from an EMBL/GenBank/DDBJ whole genome shotgun (WGS) entry which is preliminary data.</text>
</comment>
<dbReference type="CDD" id="cd03011">
    <property type="entry name" value="TlpA_like_ScsD_MtbDsbE"/>
    <property type="match status" value="1"/>
</dbReference>
<dbReference type="Proteomes" id="UP000251313">
    <property type="component" value="Unassembled WGS sequence"/>
</dbReference>
<dbReference type="InterPro" id="IPR050553">
    <property type="entry name" value="Thioredoxin_ResA/DsbE_sf"/>
</dbReference>
<proteinExistence type="predicted"/>
<dbReference type="SUPFAM" id="SSF52833">
    <property type="entry name" value="Thioredoxin-like"/>
    <property type="match status" value="1"/>
</dbReference>
<feature type="domain" description="Alkyl hydroperoxide reductase subunit C/ Thiol specific antioxidant" evidence="1">
    <location>
        <begin position="43"/>
        <end position="147"/>
    </location>
</feature>
<dbReference type="PANTHER" id="PTHR42852">
    <property type="entry name" value="THIOL:DISULFIDE INTERCHANGE PROTEIN DSBE"/>
    <property type="match status" value="1"/>
</dbReference>
<dbReference type="EMBL" id="UAVL01000019">
    <property type="protein sequence ID" value="SQA64757.1"/>
    <property type="molecule type" value="Genomic_DNA"/>
</dbReference>
<accession>A0AB38G134</accession>
<organism evidence="2 3">
    <name type="scientific">Yokenella regensburgei</name>
    <dbReference type="NCBI Taxonomy" id="158877"/>
    <lineage>
        <taxon>Bacteria</taxon>
        <taxon>Pseudomonadati</taxon>
        <taxon>Pseudomonadota</taxon>
        <taxon>Gammaproteobacteria</taxon>
        <taxon>Enterobacterales</taxon>
        <taxon>Enterobacteriaceae</taxon>
        <taxon>Yokenella</taxon>
    </lineage>
</organism>
<gene>
    <name evidence="2" type="primary">trxA_2</name>
    <name evidence="2" type="ORF">NCTC11967_03790</name>
</gene>
<reference evidence="2 3" key="1">
    <citation type="submission" date="2018-06" db="EMBL/GenBank/DDBJ databases">
        <authorList>
            <consortium name="Pathogen Informatics"/>
            <person name="Doyle S."/>
        </authorList>
    </citation>
    <scope>NUCLEOTIDE SEQUENCE [LARGE SCALE GENOMIC DNA]</scope>
    <source>
        <strain evidence="2 3">NCTC11967</strain>
    </source>
</reference>
<dbReference type="Pfam" id="PF00578">
    <property type="entry name" value="AhpC-TSA"/>
    <property type="match status" value="1"/>
</dbReference>
<evidence type="ECO:0000313" key="2">
    <source>
        <dbReference type="EMBL" id="SQA64757.1"/>
    </source>
</evidence>
<protein>
    <submittedName>
        <fullName evidence="2">Thioredoxin</fullName>
    </submittedName>
</protein>
<dbReference type="PANTHER" id="PTHR42852:SF17">
    <property type="entry name" value="THIOREDOXIN-LIKE PROTEIN HI_1115"/>
    <property type="match status" value="1"/>
</dbReference>
<dbReference type="GO" id="GO:0016209">
    <property type="term" value="F:antioxidant activity"/>
    <property type="evidence" value="ECO:0007669"/>
    <property type="project" value="InterPro"/>
</dbReference>
<dbReference type="InterPro" id="IPR000866">
    <property type="entry name" value="AhpC/TSA"/>
</dbReference>
<evidence type="ECO:0000259" key="1">
    <source>
        <dbReference type="Pfam" id="PF00578"/>
    </source>
</evidence>
<sequence>MRSKLRRWMRELVVLLLLAMAVMWGMDQLRKPVLPADFSGMPMQTLTGSQVDLAALSADRPLLLYIWATWCGICRYTTPAVDAMVEQGANVMTLAMRSGDDQELTRYLQKRQLSMPVINDARGNLARQWQVGVTPTLVVISKGKVVTATTGWTSAWGMKLRLWWASV</sequence>
<dbReference type="GO" id="GO:0016491">
    <property type="term" value="F:oxidoreductase activity"/>
    <property type="evidence" value="ECO:0007669"/>
    <property type="project" value="InterPro"/>
</dbReference>
<dbReference type="RefSeq" id="WP_038255874.1">
    <property type="nucleotide sequence ID" value="NZ_UAVL01000019.1"/>
</dbReference>
<evidence type="ECO:0000313" key="3">
    <source>
        <dbReference type="Proteomes" id="UP000251313"/>
    </source>
</evidence>
<name>A0AB38G134_9ENTR</name>